<dbReference type="EMBL" id="WXEY01000034">
    <property type="protein sequence ID" value="MZP31344.1"/>
    <property type="molecule type" value="Genomic_DNA"/>
</dbReference>
<evidence type="ECO:0000256" key="5">
    <source>
        <dbReference type="PROSITE-ProRule" id="PRU10137"/>
    </source>
</evidence>
<dbReference type="Gene3D" id="3.40.50.1390">
    <property type="entry name" value="Resolvase, N-terminal catalytic domain"/>
    <property type="match status" value="1"/>
</dbReference>
<dbReference type="RefSeq" id="WP_161259861.1">
    <property type="nucleotide sequence ID" value="NZ_WXEY01000034.1"/>
</dbReference>
<dbReference type="Pfam" id="PF00239">
    <property type="entry name" value="Resolvase"/>
    <property type="match status" value="1"/>
</dbReference>
<dbReference type="GO" id="GO:0003677">
    <property type="term" value="F:DNA binding"/>
    <property type="evidence" value="ECO:0007669"/>
    <property type="project" value="UniProtKB-KW"/>
</dbReference>
<dbReference type="InterPro" id="IPR006119">
    <property type="entry name" value="Resolv_N"/>
</dbReference>
<name>A0A845L983_9FIRM</name>
<dbReference type="InterPro" id="IPR025827">
    <property type="entry name" value="Zn_ribbon_recom_dom"/>
</dbReference>
<gene>
    <name evidence="8" type="ORF">GTO91_16715</name>
</gene>
<dbReference type="PROSITE" id="PS51737">
    <property type="entry name" value="RECOMBINASE_DNA_BIND"/>
    <property type="match status" value="1"/>
</dbReference>
<dbReference type="SUPFAM" id="SSF53041">
    <property type="entry name" value="Resolvase-like"/>
    <property type="match status" value="1"/>
</dbReference>
<dbReference type="AlphaFoldDB" id="A0A845L983"/>
<feature type="domain" description="Recombinase" evidence="7">
    <location>
        <begin position="158"/>
        <end position="293"/>
    </location>
</feature>
<dbReference type="OrthoDB" id="9781670at2"/>
<keyword evidence="2" id="KW-0238">DNA-binding</keyword>
<evidence type="ECO:0000313" key="9">
    <source>
        <dbReference type="Proteomes" id="UP000463470"/>
    </source>
</evidence>
<feature type="domain" description="Resolvase/invertase-type recombinase catalytic" evidence="6">
    <location>
        <begin position="2"/>
        <end position="150"/>
    </location>
</feature>
<organism evidence="8 9">
    <name type="scientific">Heliomicrobium undosum</name>
    <dbReference type="NCBI Taxonomy" id="121734"/>
    <lineage>
        <taxon>Bacteria</taxon>
        <taxon>Bacillati</taxon>
        <taxon>Bacillota</taxon>
        <taxon>Clostridia</taxon>
        <taxon>Eubacteriales</taxon>
        <taxon>Heliobacteriaceae</taxon>
        <taxon>Heliomicrobium</taxon>
    </lineage>
</organism>
<dbReference type="Pfam" id="PF07508">
    <property type="entry name" value="Recombinase"/>
    <property type="match status" value="1"/>
</dbReference>
<dbReference type="Proteomes" id="UP000463470">
    <property type="component" value="Unassembled WGS sequence"/>
</dbReference>
<dbReference type="PANTHER" id="PTHR30461:SF23">
    <property type="entry name" value="DNA RECOMBINASE-RELATED"/>
    <property type="match status" value="1"/>
</dbReference>
<dbReference type="PROSITE" id="PS00397">
    <property type="entry name" value="RECOMBINASES_1"/>
    <property type="match status" value="1"/>
</dbReference>
<evidence type="ECO:0000256" key="1">
    <source>
        <dbReference type="ARBA" id="ARBA00022908"/>
    </source>
</evidence>
<accession>A0A845L983</accession>
<evidence type="ECO:0000259" key="7">
    <source>
        <dbReference type="PROSITE" id="PS51737"/>
    </source>
</evidence>
<dbReference type="InterPro" id="IPR011109">
    <property type="entry name" value="DNA_bind_recombinase_dom"/>
</dbReference>
<protein>
    <submittedName>
        <fullName evidence="8">Recombinase family protein</fullName>
    </submittedName>
</protein>
<dbReference type="CDD" id="cd03768">
    <property type="entry name" value="SR_ResInv"/>
    <property type="match status" value="1"/>
</dbReference>
<keyword evidence="9" id="KW-1185">Reference proteome</keyword>
<dbReference type="InterPro" id="IPR036162">
    <property type="entry name" value="Resolvase-like_N_sf"/>
</dbReference>
<proteinExistence type="predicted"/>
<dbReference type="GO" id="GO:0015074">
    <property type="term" value="P:DNA integration"/>
    <property type="evidence" value="ECO:0007669"/>
    <property type="project" value="UniProtKB-KW"/>
</dbReference>
<feature type="non-terminal residue" evidence="8">
    <location>
        <position position="529"/>
    </location>
</feature>
<dbReference type="InterPro" id="IPR050639">
    <property type="entry name" value="SSR_resolvase"/>
</dbReference>
<reference evidence="8 9" key="1">
    <citation type="submission" date="2020-01" db="EMBL/GenBank/DDBJ databases">
        <title>Whole-genome sequence of Heliobacterium undosum DSM 13378.</title>
        <authorList>
            <person name="Kyndt J.A."/>
            <person name="Meyer T.E."/>
        </authorList>
    </citation>
    <scope>NUCLEOTIDE SEQUENCE [LARGE SCALE GENOMIC DNA]</scope>
    <source>
        <strain evidence="8 9">DSM 13378</strain>
    </source>
</reference>
<evidence type="ECO:0000313" key="8">
    <source>
        <dbReference type="EMBL" id="MZP31344.1"/>
    </source>
</evidence>
<dbReference type="PANTHER" id="PTHR30461">
    <property type="entry name" value="DNA-INVERTASE FROM LAMBDOID PROPHAGE"/>
    <property type="match status" value="1"/>
</dbReference>
<dbReference type="PROSITE" id="PS51736">
    <property type="entry name" value="RECOMBINASES_3"/>
    <property type="match status" value="1"/>
</dbReference>
<sequence>MRVAIYARVSTDDQADRGTIQNQIEFGSKYCDLHQHTIIKWYIDDGISGTIPLEQRPEGSKLVQEATEKPFDVLLIYKLDRLGRSARIILNAVHDLEQIGVIVRSMTEPFDTGDPSGRFLLTILAGVADLERDTIVTRLWHGANRAAREGRWLGGIVPYGYRVVDGYLEINDDPLPGHHLSEADVIRMIYHQITAQGLSTIKIADYLNALGIPPSYTKDNRLVTSGKRKVATSGQWLPGRVRNMIVNPTYKGVHVYGKRSKKQRDTITRQVPAIVSEDIWEAAQTSLQNNQIEATRNAKREYLLRGLIKCGMCGLTYTGTAYKGPKDALKAYYVCNGKISYRGKYSGKCASKNLPMEEIELTVWKDCVRFINDPGETLAEVAAGMEVRKSEKENYSAEKSMIEQAIAAKDQEKQPILDLYRRNIISSSDVEKQFSKIAQETKHLRQRLKELDKLIASEDNLVSQFASAEELLRVLRDKLANEDTFETRRQIVTSLVDRIEVSTEIKNGRPHATVTARYIFSKGITCTDK</sequence>
<dbReference type="Gene3D" id="3.90.1750.20">
    <property type="entry name" value="Putative Large Serine Recombinase, Chain B, Domain 2"/>
    <property type="match status" value="1"/>
</dbReference>
<keyword evidence="1" id="KW-0229">DNA integration</keyword>
<evidence type="ECO:0000256" key="2">
    <source>
        <dbReference type="ARBA" id="ARBA00023125"/>
    </source>
</evidence>
<evidence type="ECO:0000256" key="4">
    <source>
        <dbReference type="PIRSR" id="PIRSR606118-50"/>
    </source>
</evidence>
<feature type="active site" description="O-(5'-phospho-DNA)-serine intermediate" evidence="4 5">
    <location>
        <position position="10"/>
    </location>
</feature>
<evidence type="ECO:0000259" key="6">
    <source>
        <dbReference type="PROSITE" id="PS51736"/>
    </source>
</evidence>
<dbReference type="InterPro" id="IPR006118">
    <property type="entry name" value="Recombinase_CS"/>
</dbReference>
<keyword evidence="3" id="KW-0233">DNA recombination</keyword>
<dbReference type="InterPro" id="IPR038109">
    <property type="entry name" value="DNA_bind_recomb_sf"/>
</dbReference>
<dbReference type="SMART" id="SM00857">
    <property type="entry name" value="Resolvase"/>
    <property type="match status" value="1"/>
</dbReference>
<dbReference type="Pfam" id="PF13408">
    <property type="entry name" value="Zn_ribbon_recom"/>
    <property type="match status" value="1"/>
</dbReference>
<comment type="caution">
    <text evidence="8">The sequence shown here is derived from an EMBL/GenBank/DDBJ whole genome shotgun (WGS) entry which is preliminary data.</text>
</comment>
<dbReference type="GO" id="GO:0000150">
    <property type="term" value="F:DNA strand exchange activity"/>
    <property type="evidence" value="ECO:0007669"/>
    <property type="project" value="InterPro"/>
</dbReference>
<evidence type="ECO:0000256" key="3">
    <source>
        <dbReference type="ARBA" id="ARBA00023172"/>
    </source>
</evidence>